<evidence type="ECO:0000313" key="1">
    <source>
        <dbReference type="EMBL" id="VYT72908.1"/>
    </source>
</evidence>
<evidence type="ECO:0008006" key="2">
    <source>
        <dbReference type="Google" id="ProtNLM"/>
    </source>
</evidence>
<dbReference type="RefSeq" id="WP_156558887.1">
    <property type="nucleotide sequence ID" value="NZ_CACRTV010000014.1"/>
</dbReference>
<name>A0A6N2Z4H6_9CLOT</name>
<dbReference type="EMBL" id="CACRTV010000014">
    <property type="protein sequence ID" value="VYT72908.1"/>
    <property type="molecule type" value="Genomic_DNA"/>
</dbReference>
<organism evidence="1">
    <name type="scientific">Clostridium paraputrificum</name>
    <dbReference type="NCBI Taxonomy" id="29363"/>
    <lineage>
        <taxon>Bacteria</taxon>
        <taxon>Bacillati</taxon>
        <taxon>Bacillota</taxon>
        <taxon>Clostridia</taxon>
        <taxon>Eubacteriales</taxon>
        <taxon>Clostridiaceae</taxon>
        <taxon>Clostridium</taxon>
    </lineage>
</organism>
<dbReference type="InterPro" id="IPR025233">
    <property type="entry name" value="DUF4176"/>
</dbReference>
<reference evidence="1" key="1">
    <citation type="submission" date="2019-11" db="EMBL/GenBank/DDBJ databases">
        <authorList>
            <person name="Feng L."/>
        </authorList>
    </citation>
    <scope>NUCLEOTIDE SEQUENCE</scope>
    <source>
        <strain evidence="1">CParaputrificumLFYP93</strain>
    </source>
</reference>
<dbReference type="Pfam" id="PF13780">
    <property type="entry name" value="DUF4176"/>
    <property type="match status" value="1"/>
</dbReference>
<dbReference type="AlphaFoldDB" id="A0A6N2Z4H6"/>
<protein>
    <recommendedName>
        <fullName evidence="2">DUF4176 domain-containing protein</fullName>
    </recommendedName>
</protein>
<sequence>MLTVEDLNRNLLEEWTKSLEHLNKEEKIALYNLGILVTNNGIDCLYDIHKSLVKHNQSMYILDGKLGYELQEDEFLLKIQDMNINLNYLQLNEIINGLIDILEEIYPLGTVVELKTEYLKRGLAIKDIETAQVMIIGRFIYQKDIKSYFQYAGVVYPLGLIGEGKVIQFTSKLIEKVIHKGFCDEKDNGYIYLMKKELIIDNKMHSFGFSSNDERSQYSNKIK</sequence>
<gene>
    <name evidence="1" type="ORF">CPLFYP93_00457</name>
</gene>
<accession>A0A6N2Z4H6</accession>
<proteinExistence type="predicted"/>